<name>A0A7W3RHN8_PRIAR</name>
<accession>A0A7W3RHN8</accession>
<dbReference type="Proteomes" id="UP000543174">
    <property type="component" value="Unassembled WGS sequence"/>
</dbReference>
<protein>
    <recommendedName>
        <fullName evidence="3">DUF4145 domain-containing protein</fullName>
    </recommendedName>
</protein>
<comment type="caution">
    <text evidence="1">The sequence shown here is derived from an EMBL/GenBank/DDBJ whole genome shotgun (WGS) entry which is preliminary data.</text>
</comment>
<evidence type="ECO:0000313" key="2">
    <source>
        <dbReference type="Proteomes" id="UP000543174"/>
    </source>
</evidence>
<sequence length="91" mass="10314">MIGQLVRKGLPKEVEKALDNLRVIGNEAVHPGTIDIKDNANVAFALFRLLNFVVDRMITQLKEIDEIYELLPEGKRKGIEQRNTRVTSKQG</sequence>
<keyword evidence="2" id="KW-1185">Reference proteome</keyword>
<reference evidence="1" key="1">
    <citation type="submission" date="2020-08" db="EMBL/GenBank/DDBJ databases">
        <title>Functional genomics of gut bacteria from endangered species of beetles.</title>
        <authorList>
            <person name="Carlos-Shanley C."/>
        </authorList>
    </citation>
    <scope>NUCLEOTIDE SEQUENCE [LARGE SCALE GENOMIC DNA]</scope>
    <source>
        <strain evidence="1">S00060</strain>
    </source>
</reference>
<dbReference type="EMBL" id="JACJHT010000013">
    <property type="protein sequence ID" value="MBA9042470.1"/>
    <property type="molecule type" value="Genomic_DNA"/>
</dbReference>
<gene>
    <name evidence="1" type="ORF">HNP21_005605</name>
</gene>
<evidence type="ECO:0000313" key="1">
    <source>
        <dbReference type="EMBL" id="MBA9042470.1"/>
    </source>
</evidence>
<organism evidence="1 2">
    <name type="scientific">Priestia aryabhattai</name>
    <name type="common">Bacillus aryabhattai</name>
    <dbReference type="NCBI Taxonomy" id="412384"/>
    <lineage>
        <taxon>Bacteria</taxon>
        <taxon>Bacillati</taxon>
        <taxon>Bacillota</taxon>
        <taxon>Bacilli</taxon>
        <taxon>Bacillales</taxon>
        <taxon>Bacillaceae</taxon>
        <taxon>Priestia</taxon>
    </lineage>
</organism>
<proteinExistence type="predicted"/>
<evidence type="ECO:0008006" key="3">
    <source>
        <dbReference type="Google" id="ProtNLM"/>
    </source>
</evidence>
<dbReference type="AlphaFoldDB" id="A0A7W3RHN8"/>